<evidence type="ECO:0000259" key="6">
    <source>
        <dbReference type="PROSITE" id="PS50862"/>
    </source>
</evidence>
<keyword evidence="7" id="KW-0934">Plastid</keyword>
<dbReference type="InterPro" id="IPR045864">
    <property type="entry name" value="aa-tRNA-synth_II/BPL/LPL"/>
</dbReference>
<evidence type="ECO:0000313" key="7">
    <source>
        <dbReference type="EMBL" id="AUG32177.1"/>
    </source>
</evidence>
<dbReference type="PROSITE" id="PS50862">
    <property type="entry name" value="AA_TRNA_LIGASE_II"/>
    <property type="match status" value="1"/>
</dbReference>
<dbReference type="GO" id="GO:0006427">
    <property type="term" value="P:histidyl-tRNA aminoacylation"/>
    <property type="evidence" value="ECO:0007669"/>
    <property type="project" value="TreeGrafter"/>
</dbReference>
<feature type="binding site" evidence="5">
    <location>
        <position position="125"/>
    </location>
    <ligand>
        <name>L-histidine</name>
        <dbReference type="ChEBI" id="CHEBI:57595"/>
    </ligand>
</feature>
<protein>
    <recommendedName>
        <fullName evidence="2">histidine--tRNA ligase</fullName>
        <ecNumber evidence="2">6.1.1.21</ecNumber>
    </recommendedName>
</protein>
<geneLocation type="plastid" evidence="7"/>
<proteinExistence type="inferred from homology"/>
<name>A0A2H4ZNR3_9EUKA</name>
<evidence type="ECO:0000256" key="5">
    <source>
        <dbReference type="PIRSR" id="PIRSR001549-1"/>
    </source>
</evidence>
<organism evidence="7">
    <name type="scientific">Paulinella longichromatophora</name>
    <dbReference type="NCBI Taxonomy" id="1708747"/>
    <lineage>
        <taxon>Eukaryota</taxon>
        <taxon>Sar</taxon>
        <taxon>Rhizaria</taxon>
        <taxon>Cercozoa</taxon>
        <taxon>Imbricatea</taxon>
        <taxon>Silicofilosea</taxon>
        <taxon>Euglyphida</taxon>
        <taxon>Paulinellidae</taxon>
        <taxon>Paulinella</taxon>
    </lineage>
</organism>
<comment type="catalytic activity">
    <reaction evidence="4">
        <text>tRNA(His) + L-histidine + ATP = L-histidyl-tRNA(His) + AMP + diphosphate + H(+)</text>
        <dbReference type="Rhea" id="RHEA:17313"/>
        <dbReference type="Rhea" id="RHEA-COMP:9665"/>
        <dbReference type="Rhea" id="RHEA-COMP:9689"/>
        <dbReference type="ChEBI" id="CHEBI:15378"/>
        <dbReference type="ChEBI" id="CHEBI:30616"/>
        <dbReference type="ChEBI" id="CHEBI:33019"/>
        <dbReference type="ChEBI" id="CHEBI:57595"/>
        <dbReference type="ChEBI" id="CHEBI:78442"/>
        <dbReference type="ChEBI" id="CHEBI:78527"/>
        <dbReference type="ChEBI" id="CHEBI:456215"/>
        <dbReference type="EC" id="6.1.1.21"/>
    </reaction>
</comment>
<dbReference type="GO" id="GO:0000105">
    <property type="term" value="P:L-histidine biosynthetic process"/>
    <property type="evidence" value="ECO:0007669"/>
    <property type="project" value="InterPro"/>
</dbReference>
<dbReference type="GO" id="GO:0005737">
    <property type="term" value="C:cytoplasm"/>
    <property type="evidence" value="ECO:0007669"/>
    <property type="project" value="UniProtKB-SubCell"/>
</dbReference>
<dbReference type="InterPro" id="IPR004517">
    <property type="entry name" value="HisZ"/>
</dbReference>
<dbReference type="GO" id="GO:0004821">
    <property type="term" value="F:histidine-tRNA ligase activity"/>
    <property type="evidence" value="ECO:0007669"/>
    <property type="project" value="UniProtKB-EC"/>
</dbReference>
<dbReference type="Pfam" id="PF13393">
    <property type="entry name" value="tRNA-synt_His"/>
    <property type="match status" value="1"/>
</dbReference>
<keyword evidence="7" id="KW-0030">Aminoacyl-tRNA synthetase</keyword>
<evidence type="ECO:0000256" key="4">
    <source>
        <dbReference type="ARBA" id="ARBA00047639"/>
    </source>
</evidence>
<keyword evidence="3" id="KW-0963">Cytoplasm</keyword>
<feature type="domain" description="Aminoacyl-transfer RNA synthetases class-II family profile" evidence="6">
    <location>
        <begin position="32"/>
        <end position="331"/>
    </location>
</feature>
<dbReference type="InterPro" id="IPR041715">
    <property type="entry name" value="HisRS-like_core"/>
</dbReference>
<feature type="binding site" evidence="5">
    <location>
        <position position="121"/>
    </location>
    <ligand>
        <name>L-histidine</name>
        <dbReference type="ChEBI" id="CHEBI:57595"/>
    </ligand>
</feature>
<dbReference type="EC" id="6.1.1.21" evidence="2"/>
<evidence type="ECO:0000256" key="3">
    <source>
        <dbReference type="ARBA" id="ARBA00022490"/>
    </source>
</evidence>
<dbReference type="SUPFAM" id="SSF55681">
    <property type="entry name" value="Class II aaRS and biotin synthetases"/>
    <property type="match status" value="1"/>
</dbReference>
<dbReference type="AlphaFoldDB" id="A0A2H4ZNR3"/>
<dbReference type="InterPro" id="IPR006195">
    <property type="entry name" value="aa-tRNA-synth_II"/>
</dbReference>
<dbReference type="EMBL" id="MG264610">
    <property type="protein sequence ID" value="AUG32177.1"/>
    <property type="molecule type" value="Genomic_DNA"/>
</dbReference>
<dbReference type="PANTHER" id="PTHR43707">
    <property type="entry name" value="HISTIDYL-TRNA SYNTHETASE"/>
    <property type="match status" value="1"/>
</dbReference>
<dbReference type="HAMAP" id="MF_00125">
    <property type="entry name" value="HisZ"/>
    <property type="match status" value="1"/>
</dbReference>
<dbReference type="Gene3D" id="3.30.930.10">
    <property type="entry name" value="Bira Bifunctional Protein, Domain 2"/>
    <property type="match status" value="1"/>
</dbReference>
<dbReference type="NCBIfam" id="NF008939">
    <property type="entry name" value="PRK12292.2-1"/>
    <property type="match status" value="1"/>
</dbReference>
<sequence length="392" mass="42975">MALQPAAGVRDLNPQQVELNHRLCSQLATVYRLWGYQEVAPPNIERLATLLAGGAIEPQSVIQVVADEALGLRPEMTASVVRASCTGMPGKSRPLRLWSTGTIFQSQTGAGGGLRIEETLQSGVEIVGMHNSNSDMELLLLLVACLSALPLKAKHQPQLLIGHHYIISDLLDKIPLEHRMIARDVLTSFDPLAIESLNIGKENSEWLDTILRMRGEPIKLLEKLKNLIGPTRTISEIERIFRSLIPKADEIGLEIQFDPSFEPHLDLYNGLVFQIVCKGNVAPVVIANGGRYDGLVKQFGAPPKDAAGIGFSFAIEEIRELISADDNGSIPPGPILIAYSKKVNIEDAFEYQRKLHAQGLAAEINLNACESRQEAKSIAEDRDAVSMEWLDT</sequence>
<comment type="subcellular location">
    <subcellularLocation>
        <location evidence="1">Cytoplasm</location>
    </subcellularLocation>
</comment>
<dbReference type="InterPro" id="IPR004516">
    <property type="entry name" value="HisRS/HisZ"/>
</dbReference>
<gene>
    <name evidence="7" type="primary">hisS</name>
    <name evidence="7" type="ORF">PLO_170</name>
</gene>
<keyword evidence="7" id="KW-0436">Ligase</keyword>
<accession>A0A2H4ZNR3</accession>
<feature type="binding site" evidence="5">
    <location>
        <begin position="75"/>
        <end position="77"/>
    </location>
    <ligand>
        <name>L-histidine</name>
        <dbReference type="ChEBI" id="CHEBI:57595"/>
    </ligand>
</feature>
<evidence type="ECO:0000256" key="1">
    <source>
        <dbReference type="ARBA" id="ARBA00004496"/>
    </source>
</evidence>
<dbReference type="PIRSF" id="PIRSF001549">
    <property type="entry name" value="His-tRNA_synth"/>
    <property type="match status" value="1"/>
</dbReference>
<reference evidence="7" key="1">
    <citation type="submission" date="2017-10" db="EMBL/GenBank/DDBJ databases">
        <title>Paulinella longichromatophora chromatophore genome.</title>
        <authorList>
            <person name="Lhee D."/>
            <person name="Yoon H.S."/>
        </authorList>
    </citation>
    <scope>NUCLEOTIDE SEQUENCE</scope>
</reference>
<evidence type="ECO:0000256" key="2">
    <source>
        <dbReference type="ARBA" id="ARBA00012815"/>
    </source>
</evidence>
<dbReference type="PANTHER" id="PTHR43707:SF1">
    <property type="entry name" value="HISTIDINE--TRNA LIGASE, MITOCHONDRIAL-RELATED"/>
    <property type="match status" value="1"/>
</dbReference>